<evidence type="ECO:0000313" key="3">
    <source>
        <dbReference type="Proteomes" id="UP000202440"/>
    </source>
</evidence>
<dbReference type="SUPFAM" id="SSF53474">
    <property type="entry name" value="alpha/beta-Hydrolases"/>
    <property type="match status" value="1"/>
</dbReference>
<evidence type="ECO:0000259" key="1">
    <source>
        <dbReference type="Pfam" id="PF12146"/>
    </source>
</evidence>
<feature type="domain" description="Serine aminopeptidase S33" evidence="1">
    <location>
        <begin position="32"/>
        <end position="162"/>
    </location>
</feature>
<dbReference type="Pfam" id="PF12146">
    <property type="entry name" value="Hydrolase_4"/>
    <property type="match status" value="1"/>
</dbReference>
<dbReference type="KEGG" id="bsan:CHH28_02890"/>
<dbReference type="EMBL" id="CP022530">
    <property type="protein sequence ID" value="ASP37679.1"/>
    <property type="molecule type" value="Genomic_DNA"/>
</dbReference>
<keyword evidence="3" id="KW-1185">Reference proteome</keyword>
<dbReference type="InterPro" id="IPR029058">
    <property type="entry name" value="AB_hydrolase_fold"/>
</dbReference>
<proteinExistence type="predicted"/>
<reference evidence="2 3" key="1">
    <citation type="submission" date="2017-07" db="EMBL/GenBank/DDBJ databases">
        <title>Annotated genome sequence of Bacterioplanes sanyensis isolated from Red Sea.</title>
        <authorList>
            <person name="Rehman Z.U."/>
        </authorList>
    </citation>
    <scope>NUCLEOTIDE SEQUENCE [LARGE SCALE GENOMIC DNA]</scope>
    <source>
        <strain evidence="2 3">NV9</strain>
    </source>
</reference>
<dbReference type="Proteomes" id="UP000202440">
    <property type="component" value="Chromosome"/>
</dbReference>
<dbReference type="PANTHER" id="PTHR43194">
    <property type="entry name" value="HYDROLASE ALPHA/BETA FOLD FAMILY"/>
    <property type="match status" value="1"/>
</dbReference>
<protein>
    <recommendedName>
        <fullName evidence="1">Serine aminopeptidase S33 domain-containing protein</fullName>
    </recommendedName>
</protein>
<dbReference type="InterPro" id="IPR022742">
    <property type="entry name" value="Hydrolase_4"/>
</dbReference>
<dbReference type="PANTHER" id="PTHR43194:SF2">
    <property type="entry name" value="PEROXISOMAL MEMBRANE PROTEIN LPX1"/>
    <property type="match status" value="1"/>
</dbReference>
<gene>
    <name evidence="2" type="ORF">CHH28_02890</name>
</gene>
<dbReference type="Gene3D" id="3.40.50.1820">
    <property type="entry name" value="alpha/beta hydrolase"/>
    <property type="match status" value="1"/>
</dbReference>
<sequence length="308" mass="35196">MITLQYQARDKTTLAYRWFPRADAEQRGLGPVLVCLHGATMNNLRYVTLARSCQNKGISVCLPDWRGHGDSEGKPGDLDYPQQLQDDLADLLKHLKELGAERLIIGGHSAGSLVALGYIDSYGCDDIDGYFAISPPLSKTDETRRYDFSGAAMQYLARYWRRQSRHRPMSDEAARYLPKIKTLRYLLAAWLPFLRHQVVMQFPTMTARPIPNDTRVYDYTYTLISAYSHTNYPELFGKLTVPCRLLVGELDEIIEPDLVDHIHRWYIHPQLDCASQVIPRSHHMSVIMPAGHVLAAWLQPWAEQREAA</sequence>
<dbReference type="AlphaFoldDB" id="A0A222FG12"/>
<dbReference type="InterPro" id="IPR050228">
    <property type="entry name" value="Carboxylesterase_BioH"/>
</dbReference>
<organism evidence="2 3">
    <name type="scientific">Bacterioplanes sanyensis</name>
    <dbReference type="NCBI Taxonomy" id="1249553"/>
    <lineage>
        <taxon>Bacteria</taxon>
        <taxon>Pseudomonadati</taxon>
        <taxon>Pseudomonadota</taxon>
        <taxon>Gammaproteobacteria</taxon>
        <taxon>Oceanospirillales</taxon>
        <taxon>Oceanospirillaceae</taxon>
        <taxon>Bacterioplanes</taxon>
    </lineage>
</organism>
<accession>A0A222FG12</accession>
<name>A0A222FG12_9GAMM</name>
<dbReference type="OrthoDB" id="9808398at2"/>
<dbReference type="RefSeq" id="WP_094058889.1">
    <property type="nucleotide sequence ID" value="NZ_CP022530.1"/>
</dbReference>
<evidence type="ECO:0000313" key="2">
    <source>
        <dbReference type="EMBL" id="ASP37679.1"/>
    </source>
</evidence>